<dbReference type="InterPro" id="IPR037523">
    <property type="entry name" value="VOC_core"/>
</dbReference>
<dbReference type="InterPro" id="IPR029068">
    <property type="entry name" value="Glyas_Bleomycin-R_OHBP_Dase"/>
</dbReference>
<dbReference type="Pfam" id="PF00903">
    <property type="entry name" value="Glyoxalase"/>
    <property type="match status" value="1"/>
</dbReference>
<dbReference type="Gene3D" id="3.10.180.10">
    <property type="entry name" value="2,3-Dihydroxybiphenyl 1,2-Dioxygenase, domain 1"/>
    <property type="match status" value="1"/>
</dbReference>
<dbReference type="RefSeq" id="WP_114926934.1">
    <property type="nucleotide sequence ID" value="NZ_CP031229.1"/>
</dbReference>
<organism evidence="2 3">
    <name type="scientific">Ornithinimicrobium avium</name>
    <dbReference type="NCBI Taxonomy" id="2283195"/>
    <lineage>
        <taxon>Bacteria</taxon>
        <taxon>Bacillati</taxon>
        <taxon>Actinomycetota</taxon>
        <taxon>Actinomycetes</taxon>
        <taxon>Micrococcales</taxon>
        <taxon>Ornithinimicrobiaceae</taxon>
        <taxon>Ornithinimicrobium</taxon>
    </lineage>
</organism>
<feature type="domain" description="VOC" evidence="1">
    <location>
        <begin position="3"/>
        <end position="133"/>
    </location>
</feature>
<dbReference type="Proteomes" id="UP000253790">
    <property type="component" value="Chromosome"/>
</dbReference>
<evidence type="ECO:0000313" key="2">
    <source>
        <dbReference type="EMBL" id="AXH95169.1"/>
    </source>
</evidence>
<keyword evidence="3" id="KW-1185">Reference proteome</keyword>
<proteinExistence type="predicted"/>
<dbReference type="PROSITE" id="PS51819">
    <property type="entry name" value="VOC"/>
    <property type="match status" value="1"/>
</dbReference>
<dbReference type="InterPro" id="IPR004360">
    <property type="entry name" value="Glyas_Fos-R_dOase_dom"/>
</dbReference>
<dbReference type="EMBL" id="CP031229">
    <property type="protein sequence ID" value="AXH95169.1"/>
    <property type="molecule type" value="Genomic_DNA"/>
</dbReference>
<accession>A0A345NJG1</accession>
<dbReference type="AlphaFoldDB" id="A0A345NJG1"/>
<dbReference type="SUPFAM" id="SSF54593">
    <property type="entry name" value="Glyoxalase/Bleomycin resistance protein/Dihydroxybiphenyl dioxygenase"/>
    <property type="match status" value="1"/>
</dbReference>
<protein>
    <submittedName>
        <fullName evidence="2">VOC family protein</fullName>
    </submittedName>
</protein>
<sequence length="142" mass="15089">MIIAVHTLVYSDDPPATRAFFKDVLRWPFVSEGARGGEGVVVDTGGTDPADWLIFGTGPSELGVHPTSWEEGGRPGGSPTHHQIALMVEDVAATVAELAGRGATFVDEPRDMGFGTGVEMHVPGADDMLLYQPQHVTAYDKA</sequence>
<evidence type="ECO:0000259" key="1">
    <source>
        <dbReference type="PROSITE" id="PS51819"/>
    </source>
</evidence>
<reference evidence="2 3" key="1">
    <citation type="submission" date="2018-07" db="EMBL/GenBank/DDBJ databases">
        <title>Complete genome sequencing of Ornithinimicrobium sp. AMA3305.</title>
        <authorList>
            <person name="Bae J.-W."/>
        </authorList>
    </citation>
    <scope>NUCLEOTIDE SEQUENCE [LARGE SCALE GENOMIC DNA]</scope>
    <source>
        <strain evidence="2 3">AMA3305</strain>
    </source>
</reference>
<evidence type="ECO:0000313" key="3">
    <source>
        <dbReference type="Proteomes" id="UP000253790"/>
    </source>
</evidence>
<gene>
    <name evidence="2" type="ORF">DV701_02500</name>
</gene>
<name>A0A345NJG1_9MICO</name>
<dbReference type="OrthoDB" id="2611891at2"/>
<dbReference type="KEGG" id="orn:DV701_02500"/>